<gene>
    <name evidence="2" type="ORF">Ate02nite_81830</name>
</gene>
<dbReference type="InterPro" id="IPR000600">
    <property type="entry name" value="ROK"/>
</dbReference>
<dbReference type="Gene3D" id="1.10.10.10">
    <property type="entry name" value="Winged helix-like DNA-binding domain superfamily/Winged helix DNA-binding domain"/>
    <property type="match status" value="1"/>
</dbReference>
<evidence type="ECO:0000256" key="1">
    <source>
        <dbReference type="ARBA" id="ARBA00006479"/>
    </source>
</evidence>
<keyword evidence="3" id="KW-1185">Reference proteome</keyword>
<dbReference type="SUPFAM" id="SSF53067">
    <property type="entry name" value="Actin-like ATPase domain"/>
    <property type="match status" value="1"/>
</dbReference>
<comment type="similarity">
    <text evidence="1">Belongs to the ROK (NagC/XylR) family.</text>
</comment>
<dbReference type="RefSeq" id="WP_203813267.1">
    <property type="nucleotide sequence ID" value="NZ_BOMY01000051.1"/>
</dbReference>
<dbReference type="SUPFAM" id="SSF46785">
    <property type="entry name" value="Winged helix' DNA-binding domain"/>
    <property type="match status" value="1"/>
</dbReference>
<protein>
    <submittedName>
        <fullName evidence="2">MarR family transcriptional regulator</fullName>
    </submittedName>
</protein>
<organism evidence="2 3">
    <name type="scientific">Paractinoplanes tereljensis</name>
    <dbReference type="NCBI Taxonomy" id="571912"/>
    <lineage>
        <taxon>Bacteria</taxon>
        <taxon>Bacillati</taxon>
        <taxon>Actinomycetota</taxon>
        <taxon>Actinomycetes</taxon>
        <taxon>Micromonosporales</taxon>
        <taxon>Micromonosporaceae</taxon>
        <taxon>Paractinoplanes</taxon>
    </lineage>
</organism>
<dbReference type="Proteomes" id="UP000623608">
    <property type="component" value="Unassembled WGS sequence"/>
</dbReference>
<dbReference type="Gene3D" id="3.30.420.40">
    <property type="match status" value="2"/>
</dbReference>
<reference evidence="2" key="1">
    <citation type="submission" date="2021-01" db="EMBL/GenBank/DDBJ databases">
        <title>Whole genome shotgun sequence of Actinoplanes tereljensis NBRC 105297.</title>
        <authorList>
            <person name="Komaki H."/>
            <person name="Tamura T."/>
        </authorList>
    </citation>
    <scope>NUCLEOTIDE SEQUENCE</scope>
    <source>
        <strain evidence="2">NBRC 105297</strain>
    </source>
</reference>
<sequence>MTLSAGELAVTRHLLVHGPATRQDLGDRLKLSYASMSRLARALVDGGMASEALEPETAIGRPRQILTAVPSARHVAGFKLTADTAYGVVCDMFGNVRATARAALPGPDAGGGVPVPAAIRVLAQLTTRLARRVPSLDGIGVAVGGVVADRAVVREGTFLGWSEVDLAGPLGARTGLPVIVTNDVTALAREQLWFGAGRTHATFGVITVGAGLGFGVVREGIAVEQLIDNGHLLAHSPIDSRGPRCTLGHAGCAAAYLNREDLQKRGAGLDDAAARALGHVVATFAGALQTTCIVLAGEDIAALTASPALAEVIADRLRPGPHEVQRCVLDVVTTPLTFNDWARGAAVAGVQNVLGEA</sequence>
<accession>A0A919NW62</accession>
<dbReference type="EMBL" id="BOMY01000051">
    <property type="protein sequence ID" value="GIF25453.1"/>
    <property type="molecule type" value="Genomic_DNA"/>
</dbReference>
<dbReference type="Pfam" id="PF00480">
    <property type="entry name" value="ROK"/>
    <property type="match status" value="1"/>
</dbReference>
<evidence type="ECO:0000313" key="3">
    <source>
        <dbReference type="Proteomes" id="UP000623608"/>
    </source>
</evidence>
<evidence type="ECO:0000313" key="2">
    <source>
        <dbReference type="EMBL" id="GIF25453.1"/>
    </source>
</evidence>
<dbReference type="PANTHER" id="PTHR18964:SF149">
    <property type="entry name" value="BIFUNCTIONAL UDP-N-ACETYLGLUCOSAMINE 2-EPIMERASE_N-ACETYLMANNOSAMINE KINASE"/>
    <property type="match status" value="1"/>
</dbReference>
<dbReference type="AlphaFoldDB" id="A0A919NW62"/>
<dbReference type="InterPro" id="IPR036390">
    <property type="entry name" value="WH_DNA-bd_sf"/>
</dbReference>
<dbReference type="InterPro" id="IPR036388">
    <property type="entry name" value="WH-like_DNA-bd_sf"/>
</dbReference>
<proteinExistence type="inferred from homology"/>
<dbReference type="InterPro" id="IPR043129">
    <property type="entry name" value="ATPase_NBD"/>
</dbReference>
<name>A0A919NW62_9ACTN</name>
<dbReference type="PANTHER" id="PTHR18964">
    <property type="entry name" value="ROK (REPRESSOR, ORF, KINASE) FAMILY"/>
    <property type="match status" value="1"/>
</dbReference>
<comment type="caution">
    <text evidence="2">The sequence shown here is derived from an EMBL/GenBank/DDBJ whole genome shotgun (WGS) entry which is preliminary data.</text>
</comment>